<reference evidence="1 2" key="1">
    <citation type="journal article" date="2024" name="BMC Biol.">
        <title>Comparative genomics of Ascetosporea gives new insight into the evolutionary basis for animal parasitism in Rhizaria.</title>
        <authorList>
            <person name="Hiltunen Thoren M."/>
            <person name="Onut-Brannstrom I."/>
            <person name="Alfjorden A."/>
            <person name="Peckova H."/>
            <person name="Swords F."/>
            <person name="Hooper C."/>
            <person name="Holzer A.S."/>
            <person name="Bass D."/>
            <person name="Burki F."/>
        </authorList>
    </citation>
    <scope>NUCLEOTIDE SEQUENCE [LARGE SCALE GENOMIC DNA]</scope>
    <source>
        <strain evidence="1">20-A016</strain>
    </source>
</reference>
<sequence>MSEFGDLSSTCFNVETFTTKNINVNNENTFYSALKTILPCNKQYVKMGDENIKNKYLNATDYLATKWDKKSHATKVLLYRKRKRKIDFENKIKNANFDDLNEAANHFLKFKKYLIKFLRLPRTLLEICEYLERNEIVGSKTTNSQIYRILLLLCKDNPNFKDLKLFTFFNNFSG</sequence>
<proteinExistence type="predicted"/>
<keyword evidence="2" id="KW-1185">Reference proteome</keyword>
<comment type="caution">
    <text evidence="1">The sequence shown here is derived from an EMBL/GenBank/DDBJ whole genome shotgun (WGS) entry which is preliminary data.</text>
</comment>
<evidence type="ECO:0000313" key="1">
    <source>
        <dbReference type="EMBL" id="MES1922522.1"/>
    </source>
</evidence>
<evidence type="ECO:0000313" key="2">
    <source>
        <dbReference type="Proteomes" id="UP001439008"/>
    </source>
</evidence>
<dbReference type="EMBL" id="JBDODL010003018">
    <property type="protein sequence ID" value="MES1922522.1"/>
    <property type="molecule type" value="Genomic_DNA"/>
</dbReference>
<accession>A0ABV2AT17</accession>
<gene>
    <name evidence="1" type="ORF">MHBO_004039</name>
</gene>
<dbReference type="Proteomes" id="UP001439008">
    <property type="component" value="Unassembled WGS sequence"/>
</dbReference>
<protein>
    <submittedName>
        <fullName evidence="1">Uncharacterized protein</fullName>
    </submittedName>
</protein>
<name>A0ABV2AT17_9EUKA</name>
<organism evidence="1 2">
    <name type="scientific">Bonamia ostreae</name>
    <dbReference type="NCBI Taxonomy" id="126728"/>
    <lineage>
        <taxon>Eukaryota</taxon>
        <taxon>Sar</taxon>
        <taxon>Rhizaria</taxon>
        <taxon>Endomyxa</taxon>
        <taxon>Ascetosporea</taxon>
        <taxon>Haplosporida</taxon>
        <taxon>Bonamia</taxon>
    </lineage>
</organism>
<feature type="non-terminal residue" evidence="1">
    <location>
        <position position="174"/>
    </location>
</feature>